<reference evidence="7 8" key="1">
    <citation type="submission" date="2024-03" db="EMBL/GenBank/DDBJ databases">
        <title>High-quality draft genome sequencing of Tistrella sp. BH-R2-4.</title>
        <authorList>
            <person name="Dong C."/>
        </authorList>
    </citation>
    <scope>NUCLEOTIDE SEQUENCE [LARGE SCALE GENOMIC DNA]</scope>
    <source>
        <strain evidence="7 8">BH-R2-4</strain>
    </source>
</reference>
<keyword evidence="2" id="KW-1003">Cell membrane</keyword>
<name>A0ABU9YM32_9PROT</name>
<feature type="transmembrane region" description="Helical" evidence="6">
    <location>
        <begin position="224"/>
        <end position="249"/>
    </location>
</feature>
<keyword evidence="3 6" id="KW-0812">Transmembrane</keyword>
<organism evidence="7 8">
    <name type="scientific">Tistrella arctica</name>
    <dbReference type="NCBI Taxonomy" id="3133430"/>
    <lineage>
        <taxon>Bacteria</taxon>
        <taxon>Pseudomonadati</taxon>
        <taxon>Pseudomonadota</taxon>
        <taxon>Alphaproteobacteria</taxon>
        <taxon>Geminicoccales</taxon>
        <taxon>Geminicoccaceae</taxon>
        <taxon>Tistrella</taxon>
    </lineage>
</organism>
<comment type="caution">
    <text evidence="7">The sequence shown here is derived from an EMBL/GenBank/DDBJ whole genome shotgun (WGS) entry which is preliminary data.</text>
</comment>
<protein>
    <submittedName>
        <fullName evidence="7">Branched-chain amino acid ABC transporter permease</fullName>
    </submittedName>
</protein>
<proteinExistence type="predicted"/>
<keyword evidence="5 6" id="KW-0472">Membrane</keyword>
<evidence type="ECO:0000256" key="4">
    <source>
        <dbReference type="ARBA" id="ARBA00022989"/>
    </source>
</evidence>
<evidence type="ECO:0000256" key="2">
    <source>
        <dbReference type="ARBA" id="ARBA00022475"/>
    </source>
</evidence>
<evidence type="ECO:0000256" key="3">
    <source>
        <dbReference type="ARBA" id="ARBA00022692"/>
    </source>
</evidence>
<dbReference type="PANTHER" id="PTHR30482:SF17">
    <property type="entry name" value="ABC TRANSPORTER ATP-BINDING PROTEIN"/>
    <property type="match status" value="1"/>
</dbReference>
<feature type="transmembrane region" description="Helical" evidence="6">
    <location>
        <begin position="299"/>
        <end position="320"/>
    </location>
</feature>
<feature type="transmembrane region" description="Helical" evidence="6">
    <location>
        <begin position="121"/>
        <end position="139"/>
    </location>
</feature>
<feature type="transmembrane region" description="Helical" evidence="6">
    <location>
        <begin position="19"/>
        <end position="37"/>
    </location>
</feature>
<feature type="transmembrane region" description="Helical" evidence="6">
    <location>
        <begin position="93"/>
        <end position="114"/>
    </location>
</feature>
<comment type="subcellular location">
    <subcellularLocation>
        <location evidence="1">Cell membrane</location>
        <topology evidence="1">Multi-pass membrane protein</topology>
    </subcellularLocation>
</comment>
<evidence type="ECO:0000256" key="6">
    <source>
        <dbReference type="SAM" id="Phobius"/>
    </source>
</evidence>
<evidence type="ECO:0000256" key="1">
    <source>
        <dbReference type="ARBA" id="ARBA00004651"/>
    </source>
</evidence>
<dbReference type="InterPro" id="IPR001851">
    <property type="entry name" value="ABC_transp_permease"/>
</dbReference>
<dbReference type="CDD" id="cd06581">
    <property type="entry name" value="TM_PBP1_LivM_like"/>
    <property type="match status" value="1"/>
</dbReference>
<accession>A0ABU9YM32</accession>
<feature type="transmembrane region" description="Helical" evidence="6">
    <location>
        <begin position="66"/>
        <end position="87"/>
    </location>
</feature>
<keyword evidence="8" id="KW-1185">Reference proteome</keyword>
<evidence type="ECO:0000313" key="8">
    <source>
        <dbReference type="Proteomes" id="UP001413721"/>
    </source>
</evidence>
<sequence length="340" mass="35392">MAQPSSTTTATAAIRNPRILGGITLAALAAVIILPVVLPSATLATEIVIFAMAALACNLLLGYTGLLSFGQAIFFGTGAYLASLAMIHLDVGLIGALLIAGAGGALAAALVGTLAIRRTGIYFVMLTLAFTQLAYFAAYTLSDWTGGDNGLLDVPRPPLAIAGIVLADLSSPLAFYGFVAAIYMAMFVGARRIINSPFGSTLVAIRENTDRAAAVGYDTRQFKILAFTISGALTGIAGALYAMLLNFAPLSNIELPMSENILIMTIIGGTGSLLGSILGSAGIVLLGDWLSAIWPRWHLLLGVALIAVVIVMRGGLWGGIEGLIDRWRQRRGGSRAEDRP</sequence>
<feature type="transmembrane region" description="Helical" evidence="6">
    <location>
        <begin position="159"/>
        <end position="185"/>
    </location>
</feature>
<feature type="transmembrane region" description="Helical" evidence="6">
    <location>
        <begin position="43"/>
        <end position="61"/>
    </location>
</feature>
<gene>
    <name evidence="7" type="ORF">WG926_15500</name>
</gene>
<dbReference type="Proteomes" id="UP001413721">
    <property type="component" value="Unassembled WGS sequence"/>
</dbReference>
<dbReference type="InterPro" id="IPR043428">
    <property type="entry name" value="LivM-like"/>
</dbReference>
<evidence type="ECO:0000313" key="7">
    <source>
        <dbReference type="EMBL" id="MEN2989721.1"/>
    </source>
</evidence>
<dbReference type="PANTHER" id="PTHR30482">
    <property type="entry name" value="HIGH-AFFINITY BRANCHED-CHAIN AMINO ACID TRANSPORT SYSTEM PERMEASE"/>
    <property type="match status" value="1"/>
</dbReference>
<dbReference type="Pfam" id="PF02653">
    <property type="entry name" value="BPD_transp_2"/>
    <property type="match status" value="1"/>
</dbReference>
<dbReference type="EMBL" id="JBBKTW010000005">
    <property type="protein sequence ID" value="MEN2989721.1"/>
    <property type="molecule type" value="Genomic_DNA"/>
</dbReference>
<feature type="transmembrane region" description="Helical" evidence="6">
    <location>
        <begin position="261"/>
        <end position="287"/>
    </location>
</feature>
<dbReference type="RefSeq" id="WP_345932852.1">
    <property type="nucleotide sequence ID" value="NZ_JBBKTV010000004.1"/>
</dbReference>
<evidence type="ECO:0000256" key="5">
    <source>
        <dbReference type="ARBA" id="ARBA00023136"/>
    </source>
</evidence>
<keyword evidence="4 6" id="KW-1133">Transmembrane helix</keyword>